<evidence type="ECO:0000313" key="2">
    <source>
        <dbReference type="Proteomes" id="UP000285112"/>
    </source>
</evidence>
<name>A0A419I9Q4_9PSEU</name>
<dbReference type="AlphaFoldDB" id="A0A419I9Q4"/>
<protein>
    <submittedName>
        <fullName evidence="1">DUF3558 domain-containing protein</fullName>
    </submittedName>
</protein>
<dbReference type="EMBL" id="QZFV01000060">
    <property type="protein sequence ID" value="RJQ89289.1"/>
    <property type="molecule type" value="Genomic_DNA"/>
</dbReference>
<reference evidence="1 2" key="1">
    <citation type="submission" date="2018-09" db="EMBL/GenBank/DDBJ databases">
        <title>YIM PH 21725 draft genome.</title>
        <authorList>
            <person name="Miao C."/>
        </authorList>
    </citation>
    <scope>NUCLEOTIDE SEQUENCE [LARGE SCALE GENOMIC DNA]</scope>
    <source>
        <strain evidence="2">YIM PH21725</strain>
    </source>
</reference>
<organism evidence="1 2">
    <name type="scientific">Amycolatopsis panacis</name>
    <dbReference type="NCBI Taxonomy" id="2340917"/>
    <lineage>
        <taxon>Bacteria</taxon>
        <taxon>Bacillati</taxon>
        <taxon>Actinomycetota</taxon>
        <taxon>Actinomycetes</taxon>
        <taxon>Pseudonocardiales</taxon>
        <taxon>Pseudonocardiaceae</taxon>
        <taxon>Amycolatopsis</taxon>
    </lineage>
</organism>
<dbReference type="InterPro" id="IPR024520">
    <property type="entry name" value="DUF3558"/>
</dbReference>
<proteinExistence type="predicted"/>
<keyword evidence="2" id="KW-1185">Reference proteome</keyword>
<sequence length="210" mass="21721">MRRAVMVSAVVLFGLAGCSETTGGQAVPVAQAGQPASSAPVGSVAGQLPGPGVPKVQNPIDTTRAAKDPCGVLTADQIKGFIGAPVAPKTRDGAAGPACDWFGGDEYEHASIGIIINGVSKRGLTSVYASKGKRLKFFQPLAPVEGYPLVSDDFGEKRTFGECSGSLGVRDDQTIEIFVEQPDSRKEKKDPCVSLHDVAVAIIGNIRGGQ</sequence>
<dbReference type="PROSITE" id="PS51257">
    <property type="entry name" value="PROKAR_LIPOPROTEIN"/>
    <property type="match status" value="1"/>
</dbReference>
<gene>
    <name evidence="1" type="ORF">D5S19_04800</name>
</gene>
<dbReference type="Proteomes" id="UP000285112">
    <property type="component" value="Unassembled WGS sequence"/>
</dbReference>
<dbReference type="Pfam" id="PF12079">
    <property type="entry name" value="DUF3558"/>
    <property type="match status" value="1"/>
</dbReference>
<evidence type="ECO:0000313" key="1">
    <source>
        <dbReference type="EMBL" id="RJQ89289.1"/>
    </source>
</evidence>
<comment type="caution">
    <text evidence="1">The sequence shown here is derived from an EMBL/GenBank/DDBJ whole genome shotgun (WGS) entry which is preliminary data.</text>
</comment>
<accession>A0A419I9Q4</accession>